<evidence type="ECO:0000256" key="5">
    <source>
        <dbReference type="ARBA" id="ARBA00022982"/>
    </source>
</evidence>
<feature type="binding site" evidence="8">
    <location>
        <position position="374"/>
    </location>
    <ligand>
        <name>[4Fe-4S] cluster</name>
        <dbReference type="ChEBI" id="CHEBI:49883"/>
        <label>2</label>
    </ligand>
</feature>
<keyword evidence="7 8" id="KW-0411">Iron-sulfur</keyword>
<dbReference type="InterPro" id="IPR017896">
    <property type="entry name" value="4Fe4S_Fe-S-bd"/>
</dbReference>
<reference evidence="10 11" key="1">
    <citation type="submission" date="2018-06" db="EMBL/GenBank/DDBJ databases">
        <title>Extensive metabolic versatility and redundancy in microbially diverse, dynamic hydrothermal sediments.</title>
        <authorList>
            <person name="Dombrowski N."/>
            <person name="Teske A."/>
            <person name="Baker B.J."/>
        </authorList>
    </citation>
    <scope>NUCLEOTIDE SEQUENCE [LARGE SCALE GENOMIC DNA]</scope>
    <source>
        <strain evidence="10">B10_G13</strain>
    </source>
</reference>
<dbReference type="Gene3D" id="3.40.50.11540">
    <property type="entry name" value="NADH-ubiquinone oxidoreductase 51kDa subunit"/>
    <property type="match status" value="1"/>
</dbReference>
<dbReference type="Pfam" id="PF13375">
    <property type="entry name" value="RnfC_N"/>
    <property type="match status" value="1"/>
</dbReference>
<comment type="cofactor">
    <cofactor evidence="8">
        <name>[4Fe-4S] cluster</name>
        <dbReference type="ChEBI" id="CHEBI:49883"/>
    </cofactor>
    <text evidence="8">Binds 2 [4Fe-4S] clusters per subunit.</text>
</comment>
<dbReference type="EMBL" id="QNBD01000079">
    <property type="protein sequence ID" value="RKX71687.1"/>
    <property type="molecule type" value="Genomic_DNA"/>
</dbReference>
<dbReference type="InterPro" id="IPR017900">
    <property type="entry name" value="4Fe4S_Fe_S_CS"/>
</dbReference>
<dbReference type="Pfam" id="PF13237">
    <property type="entry name" value="Fer4_10"/>
    <property type="match status" value="1"/>
</dbReference>
<evidence type="ECO:0000313" key="10">
    <source>
        <dbReference type="EMBL" id="RKX71687.1"/>
    </source>
</evidence>
<dbReference type="Pfam" id="PF01512">
    <property type="entry name" value="Complex1_51K"/>
    <property type="match status" value="1"/>
</dbReference>
<feature type="domain" description="4Fe-4S ferredoxin-type" evidence="9">
    <location>
        <begin position="392"/>
        <end position="425"/>
    </location>
</feature>
<comment type="similarity">
    <text evidence="8">Belongs to the 4Fe4S bacterial-type ferredoxin family. RnfC subfamily.</text>
</comment>
<evidence type="ECO:0000259" key="9">
    <source>
        <dbReference type="PROSITE" id="PS51379"/>
    </source>
</evidence>
<evidence type="ECO:0000256" key="8">
    <source>
        <dbReference type="HAMAP-Rule" id="MF_00461"/>
    </source>
</evidence>
<dbReference type="GO" id="GO:0051539">
    <property type="term" value="F:4 iron, 4 sulfur cluster binding"/>
    <property type="evidence" value="ECO:0007669"/>
    <property type="project" value="UniProtKB-KW"/>
</dbReference>
<feature type="binding site" evidence="8">
    <location>
        <position position="370"/>
    </location>
    <ligand>
        <name>[4Fe-4S] cluster</name>
        <dbReference type="ChEBI" id="CHEBI:49883"/>
        <label>1</label>
    </ligand>
</feature>
<evidence type="ECO:0000313" key="11">
    <source>
        <dbReference type="Proteomes" id="UP000271125"/>
    </source>
</evidence>
<dbReference type="InterPro" id="IPR026902">
    <property type="entry name" value="RnfC_N"/>
</dbReference>
<dbReference type="Pfam" id="PF10531">
    <property type="entry name" value="SLBB"/>
    <property type="match status" value="1"/>
</dbReference>
<keyword evidence="6 8" id="KW-0408">Iron</keyword>
<keyword evidence="1 8" id="KW-0813">Transport</keyword>
<comment type="function">
    <text evidence="8">Part of a membrane-bound complex that couples electron transfer with translocation of ions across the membrane.</text>
</comment>
<dbReference type="EC" id="7.-.-.-" evidence="8"/>
<dbReference type="SUPFAM" id="SSF46548">
    <property type="entry name" value="alpha-helical ferredoxin"/>
    <property type="match status" value="1"/>
</dbReference>
<dbReference type="PANTHER" id="PTHR43034:SF2">
    <property type="entry name" value="ION-TRANSLOCATING OXIDOREDUCTASE COMPLEX SUBUNIT C"/>
    <property type="match status" value="1"/>
</dbReference>
<evidence type="ECO:0000256" key="7">
    <source>
        <dbReference type="ARBA" id="ARBA00023014"/>
    </source>
</evidence>
<sequence>MPKYFTFKGGIHPGEFKFTEKDAIEDFVAPDVVYIPLSQHFGKPAKPVVKKGDKVYVGSLIGEPDGGFSASIHSSVSGTVKKVDKYHHFSGNMEQTVIIENDGQMEKDPAIKSAYSDSITPEKIIEIARNYGIVGLGGATFPASIKMSPPPGKTFDTLILNGAECEPYLTSDHRLMIESPEEIILGALLIKKAINANRLIIAIEENKMDAVSVYEKIKDKYKFDIAILKTKYPQGGEKQIIKAILDREVPEGGLPVDVHTYVQNVGTAYALWDAVYNGMPLVKRIVSITGSVKNRKNLKVAIGTPISALIEHCGGYMGEAGKLIAGGPMMGIALYTDKIPVTKGTSGILIQRKEEMSLDEPTNCIRCGRCISSCPMNLMPNLLGDFSEFYKFEESKDLGVLNCIECGSCSYVCPAKRHLVQLIKVTKAELKKKGR</sequence>
<dbReference type="GO" id="GO:0022900">
    <property type="term" value="P:electron transport chain"/>
    <property type="evidence" value="ECO:0007669"/>
    <property type="project" value="UniProtKB-UniRule"/>
</dbReference>
<dbReference type="Gene3D" id="3.10.20.600">
    <property type="match status" value="1"/>
</dbReference>
<dbReference type="PROSITE" id="PS51379">
    <property type="entry name" value="4FE4S_FER_2"/>
    <property type="match status" value="2"/>
</dbReference>
<name>A0A660SLR1_UNCT6</name>
<dbReference type="HAMAP" id="MF_00461">
    <property type="entry name" value="RsxC_RnfC"/>
    <property type="match status" value="1"/>
</dbReference>
<evidence type="ECO:0000256" key="3">
    <source>
        <dbReference type="ARBA" id="ARBA00022723"/>
    </source>
</evidence>
<protein>
    <recommendedName>
        <fullName evidence="8">Ion-translocating oxidoreductase complex subunit C</fullName>
        <ecNumber evidence="8">7.-.-.-</ecNumber>
    </recommendedName>
    <alternativeName>
        <fullName evidence="8">Rnf electron transport complex subunit C</fullName>
    </alternativeName>
</protein>
<feature type="binding site" evidence="8">
    <location>
        <position position="364"/>
    </location>
    <ligand>
        <name>[4Fe-4S] cluster</name>
        <dbReference type="ChEBI" id="CHEBI:49883"/>
        <label>1</label>
    </ligand>
</feature>
<dbReference type="GO" id="GO:0009055">
    <property type="term" value="F:electron transfer activity"/>
    <property type="evidence" value="ECO:0007669"/>
    <property type="project" value="InterPro"/>
</dbReference>
<evidence type="ECO:0000256" key="1">
    <source>
        <dbReference type="ARBA" id="ARBA00022448"/>
    </source>
</evidence>
<keyword evidence="8" id="KW-0472">Membrane</keyword>
<feature type="binding site" evidence="8">
    <location>
        <position position="403"/>
    </location>
    <ligand>
        <name>[4Fe-4S] cluster</name>
        <dbReference type="ChEBI" id="CHEBI:49883"/>
        <label>2</label>
    </ligand>
</feature>
<dbReference type="Gene3D" id="3.30.70.20">
    <property type="match status" value="1"/>
</dbReference>
<feature type="binding site" evidence="8">
    <location>
        <position position="413"/>
    </location>
    <ligand>
        <name>[4Fe-4S] cluster</name>
        <dbReference type="ChEBI" id="CHEBI:49883"/>
        <label>1</label>
    </ligand>
</feature>
<keyword evidence="8" id="KW-1278">Translocase</keyword>
<accession>A0A660SLR1</accession>
<dbReference type="PROSITE" id="PS00198">
    <property type="entry name" value="4FE4S_FER_1"/>
    <property type="match status" value="2"/>
</dbReference>
<dbReference type="SUPFAM" id="SSF142019">
    <property type="entry name" value="Nqo1 FMN-binding domain-like"/>
    <property type="match status" value="1"/>
</dbReference>
<dbReference type="NCBIfam" id="TIGR01945">
    <property type="entry name" value="rnfC"/>
    <property type="match status" value="1"/>
</dbReference>
<dbReference type="InterPro" id="IPR019554">
    <property type="entry name" value="Soluble_ligand-bd"/>
</dbReference>
<comment type="subunit">
    <text evidence="8">The complex is composed of six subunits: RnfA, RnfB, RnfC, RnfD, RnfE and RnfG.</text>
</comment>
<keyword evidence="4 8" id="KW-0677">Repeat</keyword>
<dbReference type="InterPro" id="IPR010208">
    <property type="entry name" value="Ion_transpt_RnfC/RsxC"/>
</dbReference>
<dbReference type="GO" id="GO:0005886">
    <property type="term" value="C:plasma membrane"/>
    <property type="evidence" value="ECO:0007669"/>
    <property type="project" value="UniProtKB-SubCell"/>
</dbReference>
<dbReference type="Proteomes" id="UP000271125">
    <property type="component" value="Unassembled WGS sequence"/>
</dbReference>
<evidence type="ECO:0000256" key="2">
    <source>
        <dbReference type="ARBA" id="ARBA00022485"/>
    </source>
</evidence>
<dbReference type="InterPro" id="IPR037225">
    <property type="entry name" value="Nuo51_FMN-bd_sf"/>
</dbReference>
<evidence type="ECO:0000256" key="4">
    <source>
        <dbReference type="ARBA" id="ARBA00022737"/>
    </source>
</evidence>
<keyword evidence="3 8" id="KW-0479">Metal-binding</keyword>
<keyword evidence="8" id="KW-1003">Cell membrane</keyword>
<keyword evidence="2 8" id="KW-0004">4Fe-4S</keyword>
<organism evidence="10 11">
    <name type="scientific">candidate division TA06 bacterium</name>
    <dbReference type="NCBI Taxonomy" id="2250710"/>
    <lineage>
        <taxon>Bacteria</taxon>
        <taxon>Bacteria division TA06</taxon>
    </lineage>
</organism>
<dbReference type="NCBIfam" id="NF003454">
    <property type="entry name" value="PRK05035.1"/>
    <property type="match status" value="1"/>
</dbReference>
<dbReference type="GO" id="GO:0046872">
    <property type="term" value="F:metal ion binding"/>
    <property type="evidence" value="ECO:0007669"/>
    <property type="project" value="UniProtKB-KW"/>
</dbReference>
<comment type="caution">
    <text evidence="10">The sequence shown here is derived from an EMBL/GenBank/DDBJ whole genome shotgun (WGS) entry which is preliminary data.</text>
</comment>
<keyword evidence="5 8" id="KW-0249">Electron transport</keyword>
<feature type="binding site" evidence="8">
    <location>
        <position position="406"/>
    </location>
    <ligand>
        <name>[4Fe-4S] cluster</name>
        <dbReference type="ChEBI" id="CHEBI:49883"/>
        <label>2</label>
    </ligand>
</feature>
<evidence type="ECO:0000256" key="6">
    <source>
        <dbReference type="ARBA" id="ARBA00023004"/>
    </source>
</evidence>
<comment type="subcellular location">
    <subcellularLocation>
        <location evidence="8">Cell membrane</location>
        <topology evidence="8">Peripheral membrane protein</topology>
    </subcellularLocation>
</comment>
<feature type="domain" description="4Fe-4S ferredoxin-type" evidence="9">
    <location>
        <begin position="354"/>
        <end position="385"/>
    </location>
</feature>
<dbReference type="InterPro" id="IPR011538">
    <property type="entry name" value="Nuo51_FMN-bd"/>
</dbReference>
<proteinExistence type="inferred from homology"/>
<feature type="binding site" evidence="8">
    <location>
        <position position="367"/>
    </location>
    <ligand>
        <name>[4Fe-4S] cluster</name>
        <dbReference type="ChEBI" id="CHEBI:49883"/>
        <label>1</label>
    </ligand>
</feature>
<gene>
    <name evidence="8" type="primary">rnfC</name>
    <name evidence="10" type="ORF">DRP43_02245</name>
</gene>
<dbReference type="PANTHER" id="PTHR43034">
    <property type="entry name" value="ION-TRANSLOCATING OXIDOREDUCTASE COMPLEX SUBUNIT C"/>
    <property type="match status" value="1"/>
</dbReference>
<feature type="binding site" evidence="8">
    <location>
        <position position="409"/>
    </location>
    <ligand>
        <name>[4Fe-4S] cluster</name>
        <dbReference type="ChEBI" id="CHEBI:49883"/>
        <label>2</label>
    </ligand>
</feature>
<dbReference type="AlphaFoldDB" id="A0A660SLR1"/>